<feature type="domain" description="GST C-terminal" evidence="2">
    <location>
        <begin position="156"/>
        <end position="295"/>
    </location>
</feature>
<evidence type="ECO:0000259" key="2">
    <source>
        <dbReference type="PROSITE" id="PS50405"/>
    </source>
</evidence>
<dbReference type="CDD" id="cd03190">
    <property type="entry name" value="GST_C_Omega_like"/>
    <property type="match status" value="1"/>
</dbReference>
<proteinExistence type="predicted"/>
<gene>
    <name evidence="3" type="ORF">RDB_LOCUS33669</name>
</gene>
<dbReference type="SUPFAM" id="SSF47616">
    <property type="entry name" value="GST C-terminal domain-like"/>
    <property type="match status" value="1"/>
</dbReference>
<feature type="compositionally biased region" description="Polar residues" evidence="1">
    <location>
        <begin position="529"/>
        <end position="554"/>
    </location>
</feature>
<dbReference type="GO" id="GO:0005737">
    <property type="term" value="C:cytoplasm"/>
    <property type="evidence" value="ECO:0007669"/>
    <property type="project" value="TreeGrafter"/>
</dbReference>
<feature type="compositionally biased region" description="Low complexity" evidence="1">
    <location>
        <begin position="562"/>
        <end position="580"/>
    </location>
</feature>
<dbReference type="Proteomes" id="UP000663826">
    <property type="component" value="Unassembled WGS sequence"/>
</dbReference>
<name>A0A8H2WRK8_9AGAM</name>
<dbReference type="PANTHER" id="PTHR32419">
    <property type="entry name" value="GLUTATHIONYL-HYDROQUINONE REDUCTASE"/>
    <property type="match status" value="1"/>
</dbReference>
<dbReference type="InterPro" id="IPR004045">
    <property type="entry name" value="Glutathione_S-Trfase_N"/>
</dbReference>
<dbReference type="InterPro" id="IPR016639">
    <property type="entry name" value="GST_Omega/GSH"/>
</dbReference>
<dbReference type="AlphaFoldDB" id="A0A8H2WRK8"/>
<organism evidence="3 4">
    <name type="scientific">Rhizoctonia solani</name>
    <dbReference type="NCBI Taxonomy" id="456999"/>
    <lineage>
        <taxon>Eukaryota</taxon>
        <taxon>Fungi</taxon>
        <taxon>Dikarya</taxon>
        <taxon>Basidiomycota</taxon>
        <taxon>Agaricomycotina</taxon>
        <taxon>Agaricomycetes</taxon>
        <taxon>Cantharellales</taxon>
        <taxon>Ceratobasidiaceae</taxon>
        <taxon>Rhizoctonia</taxon>
    </lineage>
</organism>
<dbReference type="Pfam" id="PF13409">
    <property type="entry name" value="GST_N_2"/>
    <property type="match status" value="1"/>
</dbReference>
<dbReference type="Gene3D" id="3.40.30.10">
    <property type="entry name" value="Glutaredoxin"/>
    <property type="match status" value="1"/>
</dbReference>
<evidence type="ECO:0000313" key="3">
    <source>
        <dbReference type="EMBL" id="CAE6405396.1"/>
    </source>
</evidence>
<dbReference type="InterPro" id="IPR036249">
    <property type="entry name" value="Thioredoxin-like_sf"/>
</dbReference>
<feature type="compositionally biased region" description="Polar residues" evidence="1">
    <location>
        <begin position="499"/>
        <end position="519"/>
    </location>
</feature>
<dbReference type="Gene3D" id="1.20.1050.10">
    <property type="match status" value="1"/>
</dbReference>
<feature type="compositionally biased region" description="Acidic residues" evidence="1">
    <location>
        <begin position="392"/>
        <end position="408"/>
    </location>
</feature>
<dbReference type="EMBL" id="CAJMWQ010000955">
    <property type="protein sequence ID" value="CAE6405396.1"/>
    <property type="molecule type" value="Genomic_DNA"/>
</dbReference>
<evidence type="ECO:0000313" key="4">
    <source>
        <dbReference type="Proteomes" id="UP000663826"/>
    </source>
</evidence>
<dbReference type="CDD" id="cd12148">
    <property type="entry name" value="fungal_TF_MHR"/>
    <property type="match status" value="1"/>
</dbReference>
<protein>
    <recommendedName>
        <fullName evidence="2">GST C-terminal domain-containing protein</fullName>
    </recommendedName>
</protein>
<accession>A0A8H2WRK8</accession>
<feature type="region of interest" description="Disordered" evidence="1">
    <location>
        <begin position="363"/>
        <end position="485"/>
    </location>
</feature>
<dbReference type="PANTHER" id="PTHR32419:SF6">
    <property type="entry name" value="GLUTATHIONE S-TRANSFERASE OMEGA-LIKE 1-RELATED"/>
    <property type="match status" value="1"/>
</dbReference>
<dbReference type="InterPro" id="IPR010987">
    <property type="entry name" value="Glutathione-S-Trfase_C-like"/>
</dbReference>
<dbReference type="SUPFAM" id="SSF52833">
    <property type="entry name" value="Thioredoxin-like"/>
    <property type="match status" value="1"/>
</dbReference>
<feature type="compositionally biased region" description="Low complexity" evidence="1">
    <location>
        <begin position="466"/>
        <end position="485"/>
    </location>
</feature>
<dbReference type="PROSITE" id="PS50405">
    <property type="entry name" value="GST_CTER"/>
    <property type="match status" value="1"/>
</dbReference>
<dbReference type="InterPro" id="IPR036282">
    <property type="entry name" value="Glutathione-S-Trfase_C_sf"/>
</dbReference>
<dbReference type="Pfam" id="PF13410">
    <property type="entry name" value="GST_C_2"/>
    <property type="match status" value="1"/>
</dbReference>
<dbReference type="GO" id="GO:0004364">
    <property type="term" value="F:glutathione transferase activity"/>
    <property type="evidence" value="ECO:0007669"/>
    <property type="project" value="InterPro"/>
</dbReference>
<reference evidence="3" key="1">
    <citation type="submission" date="2021-01" db="EMBL/GenBank/DDBJ databases">
        <authorList>
            <person name="Kaushik A."/>
        </authorList>
    </citation>
    <scope>NUCLEOTIDE SEQUENCE</scope>
    <source>
        <strain evidence="3">AG1-1B</strain>
    </source>
</reference>
<sequence>MSTEDKSDAQKNITKWASTDGHFRRQVSSFRDVIEKGGKFEPEKGRYHIFVSYACPWAHRVLITRKLLNLEDVIGLSVVSPRMGALGWPFAAADEFPGADHDPIQNSNHVRDLYFKSDPEYSGRFTVPIVWDTKTSTIVNNESSEIIRFLNTGFRDVAEPTDIDIYPEALRKEIDDFHTWVYDTVNNGVYKCGFATTQDAYESAIGPLFQSLDRLEKIIEGKEYYIGDRLTEADIRLYTTIVRFDPVYHGHFKCNLGSIRHNYPNINRWMKNLYWNVPAFKDTTNFEHIRRVPPDDRLAATDRERDGAFVGLDRGCAYPERNQFALDTSHKCKYDQIRKSKLTLVKEENAELKERIARLERELAGRSPPANAPNLDDIQQPPSSTFSQMGLEADEDIDDGYEQDEGVDDEARGDPIATGAGSYETQPQPWSSYDRPEHLPALPVHDPWFDQHSRVHYPPQSVQVSPGQYQPPLDQYQPAYQDPYYSHVPHSALHTAGSAQAGNHVQPASYTTPHVQTGSLPDLHGQPTWPHTSNDPVPLSASTSGFTPSPSGNQWHHLPHLSPETTPGSPGTSYSSTNYPRGAMFRNDGRYVGGAMASYDARRGTKVQALSAHDRAVPSPPIFGHDVVISFFQRWRTEFQPQAYVTNGYAETQTNNSNWTLVGNWWERDDLSVAHRDYLLGILLSIRPYRKQIGLEIWVPDFLASLHLPPQSRPHPGFMWMLYTFAAFFSGEDDLKELLPQFMERARRNLEESFAKNDRLFDYIRGQTLYASILYMMGRVREGGIATMSACRAAIVCGLHKISSAAIIPVAQTQERAKFRIREIKFELAPATSEREHGERIAAFWQLLLVAATTGMPAVFRDDGDERSRVETVFPRPLEEYFNGDAAKVPYATLGDIFTSKAMPNPPDIVMTLQVKATALLERAVRLATKWNNGKHLSTTNPIKYGDDYNIVLQAIQHFKSYLPGLEPREGNKADSHLYLTSRGLVYERLFPHFMILNAEVQIYSVLEEQDLGREKCVQAARGIKDLIMRLTDEEIEQIGVLLTHCLTSAIHALMREEKFYRAHLNEAAVKLINREVDVISHALKILGRTHRNASVQSEEIDRARFKEFPEDIIESHHYV</sequence>
<feature type="region of interest" description="Disordered" evidence="1">
    <location>
        <begin position="499"/>
        <end position="581"/>
    </location>
</feature>
<dbReference type="InterPro" id="IPR047047">
    <property type="entry name" value="GST_Omega-like_C"/>
</dbReference>
<comment type="caution">
    <text evidence="3">The sequence shown here is derived from an EMBL/GenBank/DDBJ whole genome shotgun (WGS) entry which is preliminary data.</text>
</comment>
<evidence type="ECO:0000256" key="1">
    <source>
        <dbReference type="SAM" id="MobiDB-lite"/>
    </source>
</evidence>